<name>A0ABR0Q4H0_GOSAR</name>
<dbReference type="EMBL" id="JARKNE010000005">
    <property type="protein sequence ID" value="KAK5834050.1"/>
    <property type="molecule type" value="Genomic_DNA"/>
</dbReference>
<feature type="region of interest" description="Disordered" evidence="1">
    <location>
        <begin position="1"/>
        <end position="20"/>
    </location>
</feature>
<evidence type="ECO:0000256" key="1">
    <source>
        <dbReference type="SAM" id="MobiDB-lite"/>
    </source>
</evidence>
<comment type="caution">
    <text evidence="2">The sequence shown here is derived from an EMBL/GenBank/DDBJ whole genome shotgun (WGS) entry which is preliminary data.</text>
</comment>
<proteinExistence type="predicted"/>
<gene>
    <name evidence="2" type="ORF">PVK06_017921</name>
</gene>
<accession>A0ABR0Q4H0</accession>
<evidence type="ECO:0000313" key="2">
    <source>
        <dbReference type="EMBL" id="KAK5834050.1"/>
    </source>
</evidence>
<sequence>MSTTPSSNTEGESPSHGQSSSCFSNIQYFSKHETVKLGESNFLRWKHQILLILEGYELEGFVLGTVSVPEPFVSRPDGQLVANPLSLLHKK</sequence>
<organism evidence="2 3">
    <name type="scientific">Gossypium arboreum</name>
    <name type="common">Tree cotton</name>
    <name type="synonym">Gossypium nanking</name>
    <dbReference type="NCBI Taxonomy" id="29729"/>
    <lineage>
        <taxon>Eukaryota</taxon>
        <taxon>Viridiplantae</taxon>
        <taxon>Streptophyta</taxon>
        <taxon>Embryophyta</taxon>
        <taxon>Tracheophyta</taxon>
        <taxon>Spermatophyta</taxon>
        <taxon>Magnoliopsida</taxon>
        <taxon>eudicotyledons</taxon>
        <taxon>Gunneridae</taxon>
        <taxon>Pentapetalae</taxon>
        <taxon>rosids</taxon>
        <taxon>malvids</taxon>
        <taxon>Malvales</taxon>
        <taxon>Malvaceae</taxon>
        <taxon>Malvoideae</taxon>
        <taxon>Gossypium</taxon>
    </lineage>
</organism>
<protein>
    <recommendedName>
        <fullName evidence="4">Retrotransposon Copia-like N-terminal domain-containing protein</fullName>
    </recommendedName>
</protein>
<evidence type="ECO:0008006" key="4">
    <source>
        <dbReference type="Google" id="ProtNLM"/>
    </source>
</evidence>
<keyword evidence="3" id="KW-1185">Reference proteome</keyword>
<dbReference type="Proteomes" id="UP001358586">
    <property type="component" value="Chromosome 5"/>
</dbReference>
<reference evidence="2 3" key="1">
    <citation type="submission" date="2023-03" db="EMBL/GenBank/DDBJ databases">
        <title>WGS of Gossypium arboreum.</title>
        <authorList>
            <person name="Yu D."/>
        </authorList>
    </citation>
    <scope>NUCLEOTIDE SEQUENCE [LARGE SCALE GENOMIC DNA]</scope>
    <source>
        <tissue evidence="2">Leaf</tissue>
    </source>
</reference>
<evidence type="ECO:0000313" key="3">
    <source>
        <dbReference type="Proteomes" id="UP001358586"/>
    </source>
</evidence>